<sequence length="136" mass="15852">MMKKLPKKYPVPFDVSFTRKAENLVCKNVEIIGNVIFVILSKHSILGITVNASSSSDNKWDTAREITELVWVVSASVNNNKSPEAFLYPSIHAQFSYPPIWFWFRIYRNNFWKFFEYSFIIFPVESFDESLIAIIS</sequence>
<reference evidence="1" key="1">
    <citation type="journal article" date="2014" name="Genome Biol. Evol.">
        <title>Pangenome evidence for extensive interdomain horizontal transfer affecting lineage core and shell genes in uncultured planktonic thaumarchaeota and euryarchaeota.</title>
        <authorList>
            <person name="Deschamps P."/>
            <person name="Zivanovic Y."/>
            <person name="Moreira D."/>
            <person name="Rodriguez-Valera F."/>
            <person name="Lopez-Garcia P."/>
        </authorList>
    </citation>
    <scope>NUCLEOTIDE SEQUENCE</scope>
</reference>
<evidence type="ECO:0000313" key="1">
    <source>
        <dbReference type="EMBL" id="AIF21859.1"/>
    </source>
</evidence>
<name>A0A075I1N2_9ARCH</name>
<organism evidence="1">
    <name type="scientific">uncultured marine thaumarchaeote SAT1000_06_B02</name>
    <dbReference type="NCBI Taxonomy" id="1456361"/>
    <lineage>
        <taxon>Archaea</taxon>
        <taxon>Nitrososphaerota</taxon>
        <taxon>environmental samples</taxon>
    </lineage>
</organism>
<dbReference type="EMBL" id="KF901199">
    <property type="protein sequence ID" value="AIF21859.1"/>
    <property type="molecule type" value="Genomic_DNA"/>
</dbReference>
<accession>A0A075I1N2</accession>
<proteinExistence type="predicted"/>
<dbReference type="AlphaFoldDB" id="A0A075I1N2"/>
<protein>
    <submittedName>
        <fullName evidence="1">Uncharacterized protein</fullName>
    </submittedName>
</protein>